<name>A0A4C1V2W0_EUMVA</name>
<comment type="subcellular location">
    <subcellularLocation>
        <location evidence="4">Endoplasmic reticulum membrane</location>
        <topology evidence="4">Peripheral membrane protein</topology>
    </subcellularLocation>
    <subcellularLocation>
        <location evidence="3">Microsome membrane</location>
        <topology evidence="3">Peripheral membrane protein</topology>
    </subcellularLocation>
</comment>
<keyword evidence="6" id="KW-0349">Heme</keyword>
<keyword evidence="7" id="KW-0479">Metal-binding</keyword>
<dbReference type="Gene3D" id="1.10.630.10">
    <property type="entry name" value="Cytochrome P450"/>
    <property type="match status" value="1"/>
</dbReference>
<evidence type="ECO:0000256" key="12">
    <source>
        <dbReference type="ARBA" id="ARBA00023033"/>
    </source>
</evidence>
<accession>A0A4C1V2W0</accession>
<evidence type="ECO:0000313" key="15">
    <source>
        <dbReference type="Proteomes" id="UP000299102"/>
    </source>
</evidence>
<evidence type="ECO:0000256" key="7">
    <source>
        <dbReference type="ARBA" id="ARBA00022723"/>
    </source>
</evidence>
<keyword evidence="11" id="KW-0408">Iron</keyword>
<dbReference type="GO" id="GO:0016705">
    <property type="term" value="F:oxidoreductase activity, acting on paired donors, with incorporation or reduction of molecular oxygen"/>
    <property type="evidence" value="ECO:0007669"/>
    <property type="project" value="InterPro"/>
</dbReference>
<dbReference type="PANTHER" id="PTHR24291:SF189">
    <property type="entry name" value="CYTOCHROME P450 4C3-RELATED"/>
    <property type="match status" value="1"/>
</dbReference>
<evidence type="ECO:0000256" key="9">
    <source>
        <dbReference type="ARBA" id="ARBA00022848"/>
    </source>
</evidence>
<dbReference type="SUPFAM" id="SSF48264">
    <property type="entry name" value="Cytochrome P450"/>
    <property type="match status" value="1"/>
</dbReference>
<evidence type="ECO:0000256" key="11">
    <source>
        <dbReference type="ARBA" id="ARBA00023004"/>
    </source>
</evidence>
<gene>
    <name evidence="14" type="primary">Cyp4c3</name>
    <name evidence="14" type="ORF">EVAR_81657_1</name>
</gene>
<keyword evidence="10" id="KW-0560">Oxidoreductase</keyword>
<keyword evidence="13" id="KW-0472">Membrane</keyword>
<dbReference type="InterPro" id="IPR036396">
    <property type="entry name" value="Cyt_P450_sf"/>
</dbReference>
<dbReference type="STRING" id="151549.A0A4C1V2W0"/>
<organism evidence="14 15">
    <name type="scientific">Eumeta variegata</name>
    <name type="common">Bagworm moth</name>
    <name type="synonym">Eumeta japonica</name>
    <dbReference type="NCBI Taxonomy" id="151549"/>
    <lineage>
        <taxon>Eukaryota</taxon>
        <taxon>Metazoa</taxon>
        <taxon>Ecdysozoa</taxon>
        <taxon>Arthropoda</taxon>
        <taxon>Hexapoda</taxon>
        <taxon>Insecta</taxon>
        <taxon>Pterygota</taxon>
        <taxon>Neoptera</taxon>
        <taxon>Endopterygota</taxon>
        <taxon>Lepidoptera</taxon>
        <taxon>Glossata</taxon>
        <taxon>Ditrysia</taxon>
        <taxon>Tineoidea</taxon>
        <taxon>Psychidae</taxon>
        <taxon>Oiketicinae</taxon>
        <taxon>Eumeta</taxon>
    </lineage>
</organism>
<dbReference type="InterPro" id="IPR001128">
    <property type="entry name" value="Cyt_P450"/>
</dbReference>
<keyword evidence="15" id="KW-1185">Reference proteome</keyword>
<dbReference type="Pfam" id="PF00067">
    <property type="entry name" value="p450"/>
    <property type="match status" value="1"/>
</dbReference>
<dbReference type="GO" id="GO:0005506">
    <property type="term" value="F:iron ion binding"/>
    <property type="evidence" value="ECO:0007669"/>
    <property type="project" value="InterPro"/>
</dbReference>
<evidence type="ECO:0000256" key="3">
    <source>
        <dbReference type="ARBA" id="ARBA00004174"/>
    </source>
</evidence>
<evidence type="ECO:0000256" key="1">
    <source>
        <dbReference type="ARBA" id="ARBA00001971"/>
    </source>
</evidence>
<comment type="function">
    <text evidence="2">May be involved in the metabolism of insect hormones and in the breakdown of synthetic insecticides.</text>
</comment>
<reference evidence="14 15" key="1">
    <citation type="journal article" date="2019" name="Commun. Biol.">
        <title>The bagworm genome reveals a unique fibroin gene that provides high tensile strength.</title>
        <authorList>
            <person name="Kono N."/>
            <person name="Nakamura H."/>
            <person name="Ohtoshi R."/>
            <person name="Tomita M."/>
            <person name="Numata K."/>
            <person name="Arakawa K."/>
        </authorList>
    </citation>
    <scope>NUCLEOTIDE SEQUENCE [LARGE SCALE GENOMIC DNA]</scope>
</reference>
<evidence type="ECO:0000256" key="5">
    <source>
        <dbReference type="ARBA" id="ARBA00010617"/>
    </source>
</evidence>
<evidence type="ECO:0000256" key="8">
    <source>
        <dbReference type="ARBA" id="ARBA00022824"/>
    </source>
</evidence>
<dbReference type="GO" id="GO:0020037">
    <property type="term" value="F:heme binding"/>
    <property type="evidence" value="ECO:0007669"/>
    <property type="project" value="InterPro"/>
</dbReference>
<evidence type="ECO:0000313" key="14">
    <source>
        <dbReference type="EMBL" id="GBP32869.1"/>
    </source>
</evidence>
<keyword evidence="12" id="KW-0503">Monooxygenase</keyword>
<sequence length="183" mass="21238">MLWPFALVLAALCWYGEFRWRRRRLYELAARIPGSPELPFIGHANQLIGSTEKIMRQLKEYSYFAINNKGIFKGWLGHLLYFILVDPIDADVILKSCLEKDDLHRFMRTVIGYGGIFAPVSIWRRRRKTMIPVFSPRVLDHFMDIFATQSQTLAERLTEQDGAEPFSVWPFLSAYTLDSVCGT</sequence>
<dbReference type="GO" id="GO:0004497">
    <property type="term" value="F:monooxygenase activity"/>
    <property type="evidence" value="ECO:0007669"/>
    <property type="project" value="UniProtKB-KW"/>
</dbReference>
<dbReference type="EMBL" id="BGZK01000266">
    <property type="protein sequence ID" value="GBP32869.1"/>
    <property type="molecule type" value="Genomic_DNA"/>
</dbReference>
<dbReference type="InterPro" id="IPR050196">
    <property type="entry name" value="Cytochrome_P450_Monoox"/>
</dbReference>
<evidence type="ECO:0000256" key="10">
    <source>
        <dbReference type="ARBA" id="ARBA00023002"/>
    </source>
</evidence>
<evidence type="ECO:0000256" key="4">
    <source>
        <dbReference type="ARBA" id="ARBA00004406"/>
    </source>
</evidence>
<evidence type="ECO:0000256" key="2">
    <source>
        <dbReference type="ARBA" id="ARBA00003690"/>
    </source>
</evidence>
<evidence type="ECO:0000256" key="13">
    <source>
        <dbReference type="ARBA" id="ARBA00023136"/>
    </source>
</evidence>
<dbReference type="Proteomes" id="UP000299102">
    <property type="component" value="Unassembled WGS sequence"/>
</dbReference>
<evidence type="ECO:0000256" key="6">
    <source>
        <dbReference type="ARBA" id="ARBA00022617"/>
    </source>
</evidence>
<comment type="caution">
    <text evidence="14">The sequence shown here is derived from an EMBL/GenBank/DDBJ whole genome shotgun (WGS) entry which is preliminary data.</text>
</comment>
<protein>
    <submittedName>
        <fullName evidence="14">Cytochrome P450 4c3</fullName>
    </submittedName>
</protein>
<dbReference type="PANTHER" id="PTHR24291">
    <property type="entry name" value="CYTOCHROME P450 FAMILY 4"/>
    <property type="match status" value="1"/>
</dbReference>
<comment type="cofactor">
    <cofactor evidence="1">
        <name>heme</name>
        <dbReference type="ChEBI" id="CHEBI:30413"/>
    </cofactor>
</comment>
<keyword evidence="8" id="KW-0256">Endoplasmic reticulum</keyword>
<proteinExistence type="inferred from homology"/>
<keyword evidence="9" id="KW-0492">Microsome</keyword>
<dbReference type="AlphaFoldDB" id="A0A4C1V2W0"/>
<comment type="similarity">
    <text evidence="5">Belongs to the cytochrome P450 family.</text>
</comment>
<dbReference type="GO" id="GO:0005789">
    <property type="term" value="C:endoplasmic reticulum membrane"/>
    <property type="evidence" value="ECO:0007669"/>
    <property type="project" value="UniProtKB-SubCell"/>
</dbReference>
<dbReference type="OrthoDB" id="1470350at2759"/>